<evidence type="ECO:0000256" key="1">
    <source>
        <dbReference type="SAM" id="MobiDB-lite"/>
    </source>
</evidence>
<dbReference type="VEuPathDB" id="FungiDB:JI435_014950"/>
<sequence>MSYQYQHQHQHQQLSTGAGRLNNSNTADNAHRAWQSLSPTPNPQDDIITHIDSHLAWQDSDPLPWDMRPFVQEFHAYQAHAASRESRRRGSAGTLVLDWDGESEGLAYYRGREEGLVVGEVGCDDRYAQSFTARYWPERNHVQGHDRDTRYAYDYNGDMMHVTCGPSLSSYTDSNSYTSPSQSEVSEYFALPVESYTTGVPFSVSQNAGSGRDKDLPALPVKGKVVGFVEKVMRKLDGLGVLGKMRRKREKKRKRI</sequence>
<name>A0A7U2F164_PHANO</name>
<accession>A0A7U2F164</accession>
<proteinExistence type="predicted"/>
<dbReference type="OrthoDB" id="3799947at2759"/>
<evidence type="ECO:0000313" key="3">
    <source>
        <dbReference type="Proteomes" id="UP000663193"/>
    </source>
</evidence>
<reference evidence="3" key="1">
    <citation type="journal article" date="2021" name="BMC Genomics">
        <title>Chromosome-level genome assembly and manually-curated proteome of model necrotroph Parastagonospora nodorum Sn15 reveals a genome-wide trove of candidate effector homologs, and redundancy of virulence-related functions within an accessory chromosome.</title>
        <authorList>
            <person name="Bertazzoni S."/>
            <person name="Jones D.A.B."/>
            <person name="Phan H.T."/>
            <person name="Tan K.-C."/>
            <person name="Hane J.K."/>
        </authorList>
    </citation>
    <scope>NUCLEOTIDE SEQUENCE [LARGE SCALE GENOMIC DNA]</scope>
    <source>
        <strain evidence="3">SN15 / ATCC MYA-4574 / FGSC 10173)</strain>
    </source>
</reference>
<dbReference type="AlphaFoldDB" id="A0A7U2F164"/>
<dbReference type="Proteomes" id="UP000663193">
    <property type="component" value="Chromosome 6"/>
</dbReference>
<feature type="region of interest" description="Disordered" evidence="1">
    <location>
        <begin position="1"/>
        <end position="26"/>
    </location>
</feature>
<organism evidence="2 3">
    <name type="scientific">Phaeosphaeria nodorum (strain SN15 / ATCC MYA-4574 / FGSC 10173)</name>
    <name type="common">Glume blotch fungus</name>
    <name type="synonym">Parastagonospora nodorum</name>
    <dbReference type="NCBI Taxonomy" id="321614"/>
    <lineage>
        <taxon>Eukaryota</taxon>
        <taxon>Fungi</taxon>
        <taxon>Dikarya</taxon>
        <taxon>Ascomycota</taxon>
        <taxon>Pezizomycotina</taxon>
        <taxon>Dothideomycetes</taxon>
        <taxon>Pleosporomycetidae</taxon>
        <taxon>Pleosporales</taxon>
        <taxon>Pleosporineae</taxon>
        <taxon>Phaeosphaeriaceae</taxon>
        <taxon>Parastagonospora</taxon>
    </lineage>
</organism>
<dbReference type="EMBL" id="CP069028">
    <property type="protein sequence ID" value="QRC96591.1"/>
    <property type="molecule type" value="Genomic_DNA"/>
</dbReference>
<gene>
    <name evidence="2" type="ORF">JI435_014950</name>
</gene>
<feature type="compositionally biased region" description="Low complexity" evidence="1">
    <location>
        <begin position="1"/>
        <end position="13"/>
    </location>
</feature>
<keyword evidence="3" id="KW-1185">Reference proteome</keyword>
<protein>
    <submittedName>
        <fullName evidence="2">Uncharacterized protein</fullName>
    </submittedName>
</protein>
<evidence type="ECO:0000313" key="2">
    <source>
        <dbReference type="EMBL" id="QRC96591.1"/>
    </source>
</evidence>